<dbReference type="PROSITE" id="PS50042">
    <property type="entry name" value="CNMP_BINDING_3"/>
    <property type="match status" value="1"/>
</dbReference>
<dbReference type="OrthoDB" id="9798104at2"/>
<dbReference type="SMART" id="SM00100">
    <property type="entry name" value="cNMP"/>
    <property type="match status" value="1"/>
</dbReference>
<dbReference type="EMBL" id="RJSG01000002">
    <property type="protein sequence ID" value="RNL80145.1"/>
    <property type="molecule type" value="Genomic_DNA"/>
</dbReference>
<evidence type="ECO:0000313" key="2">
    <source>
        <dbReference type="EMBL" id="RNL80145.1"/>
    </source>
</evidence>
<dbReference type="Gene3D" id="2.60.120.10">
    <property type="entry name" value="Jelly Rolls"/>
    <property type="match status" value="1"/>
</dbReference>
<name>A0A3N0DX23_9ACTN</name>
<dbReference type="Proteomes" id="UP000277094">
    <property type="component" value="Unassembled WGS sequence"/>
</dbReference>
<dbReference type="SUPFAM" id="SSF51206">
    <property type="entry name" value="cAMP-binding domain-like"/>
    <property type="match status" value="1"/>
</dbReference>
<sequence length="134" mass="14381">MRLHKDAKAELIRSLPLFGDCTPTEVAEVAAIADEIDLSAGRKLTTQDADGQEFVVIVDGEADVIKGDEVINTLGAGDFFGEIALLTGGPRTATVTARTSVHALVIEGHAFRRLLEDAPDIREKVERALADRSQ</sequence>
<evidence type="ECO:0000313" key="3">
    <source>
        <dbReference type="Proteomes" id="UP000277094"/>
    </source>
</evidence>
<dbReference type="GO" id="GO:0005829">
    <property type="term" value="C:cytosol"/>
    <property type="evidence" value="ECO:0007669"/>
    <property type="project" value="TreeGrafter"/>
</dbReference>
<feature type="domain" description="Cyclic nucleotide-binding" evidence="1">
    <location>
        <begin position="17"/>
        <end position="132"/>
    </location>
</feature>
<dbReference type="RefSeq" id="WP_123234647.1">
    <property type="nucleotide sequence ID" value="NZ_RJSG01000002.1"/>
</dbReference>
<comment type="caution">
    <text evidence="2">The sequence shown here is derived from an EMBL/GenBank/DDBJ whole genome shotgun (WGS) entry which is preliminary data.</text>
</comment>
<dbReference type="CDD" id="cd00038">
    <property type="entry name" value="CAP_ED"/>
    <property type="match status" value="1"/>
</dbReference>
<dbReference type="PANTHER" id="PTHR11635">
    <property type="entry name" value="CAMP-DEPENDENT PROTEIN KINASE REGULATORY CHAIN"/>
    <property type="match status" value="1"/>
</dbReference>
<dbReference type="AlphaFoldDB" id="A0A3N0DX23"/>
<protein>
    <submittedName>
        <fullName evidence="2">Cyclic nucleotide-binding domain-containing protein</fullName>
    </submittedName>
</protein>
<proteinExistence type="predicted"/>
<organism evidence="2 3">
    <name type="scientific">Nocardioides marmorisolisilvae</name>
    <dbReference type="NCBI Taxonomy" id="1542737"/>
    <lineage>
        <taxon>Bacteria</taxon>
        <taxon>Bacillati</taxon>
        <taxon>Actinomycetota</taxon>
        <taxon>Actinomycetes</taxon>
        <taxon>Propionibacteriales</taxon>
        <taxon>Nocardioidaceae</taxon>
        <taxon>Nocardioides</taxon>
    </lineage>
</organism>
<accession>A0A3N0DX23</accession>
<dbReference type="Pfam" id="PF00027">
    <property type="entry name" value="cNMP_binding"/>
    <property type="match status" value="1"/>
</dbReference>
<evidence type="ECO:0000259" key="1">
    <source>
        <dbReference type="PROSITE" id="PS50042"/>
    </source>
</evidence>
<dbReference type="InterPro" id="IPR014710">
    <property type="entry name" value="RmlC-like_jellyroll"/>
</dbReference>
<dbReference type="InterPro" id="IPR000595">
    <property type="entry name" value="cNMP-bd_dom"/>
</dbReference>
<dbReference type="PANTHER" id="PTHR11635:SF152">
    <property type="entry name" value="CAMP-DEPENDENT PROTEIN KINASE TYPE I REGULATORY SUBUNIT-RELATED"/>
    <property type="match status" value="1"/>
</dbReference>
<keyword evidence="3" id="KW-1185">Reference proteome</keyword>
<dbReference type="InterPro" id="IPR018490">
    <property type="entry name" value="cNMP-bd_dom_sf"/>
</dbReference>
<dbReference type="PROSITE" id="PS00889">
    <property type="entry name" value="CNMP_BINDING_2"/>
    <property type="match status" value="1"/>
</dbReference>
<dbReference type="InterPro" id="IPR050503">
    <property type="entry name" value="cAMP-dep_PK_reg_su-like"/>
</dbReference>
<dbReference type="InterPro" id="IPR018488">
    <property type="entry name" value="cNMP-bd_CS"/>
</dbReference>
<reference evidence="2 3" key="1">
    <citation type="submission" date="2018-11" db="EMBL/GenBank/DDBJ databases">
        <authorList>
            <person name="Li F."/>
        </authorList>
    </citation>
    <scope>NUCLEOTIDE SEQUENCE [LARGE SCALE GENOMIC DNA]</scope>
    <source>
        <strain evidence="2 3">KIS18-7</strain>
    </source>
</reference>
<dbReference type="PRINTS" id="PR00103">
    <property type="entry name" value="CAMPKINASE"/>
</dbReference>
<gene>
    <name evidence="2" type="ORF">EFL95_14660</name>
</gene>
<dbReference type="GO" id="GO:0005952">
    <property type="term" value="C:cAMP-dependent protein kinase complex"/>
    <property type="evidence" value="ECO:0007669"/>
    <property type="project" value="InterPro"/>
</dbReference>